<dbReference type="GO" id="GO:0004018">
    <property type="term" value="F:N6-(1,2-dicarboxyethyl)AMP AMP-lyase (fumarate-forming) activity"/>
    <property type="evidence" value="ECO:0007669"/>
    <property type="project" value="UniProtKB-UniRule"/>
</dbReference>
<protein>
    <recommendedName>
        <fullName evidence="5 12">Adenylosuccinate lyase</fullName>
        <shortName evidence="13">ASL</shortName>
        <ecNumber evidence="4 12">4.3.2.2</ecNumber>
    </recommendedName>
    <alternativeName>
        <fullName evidence="10 13">Adenylosuccinase</fullName>
    </alternativeName>
</protein>
<dbReference type="InterPro" id="IPR047136">
    <property type="entry name" value="PurB_bact"/>
</dbReference>
<dbReference type="OrthoDB" id="9768878at2"/>
<evidence type="ECO:0000313" key="16">
    <source>
        <dbReference type="EMBL" id="SHO73797.1"/>
    </source>
</evidence>
<dbReference type="Gene3D" id="1.10.40.30">
    <property type="entry name" value="Fumarase/aspartase (C-terminal domain)"/>
    <property type="match status" value="1"/>
</dbReference>
<proteinExistence type="inferred from homology"/>
<dbReference type="SUPFAM" id="SSF48557">
    <property type="entry name" value="L-aspartase-like"/>
    <property type="match status" value="1"/>
</dbReference>
<reference evidence="17" key="1">
    <citation type="submission" date="2016-12" db="EMBL/GenBank/DDBJ databases">
        <authorList>
            <person name="Varghese N."/>
            <person name="Submissions S."/>
        </authorList>
    </citation>
    <scope>NUCLEOTIDE SEQUENCE [LARGE SCALE GENOMIC DNA]</scope>
    <source>
        <strain evidence="17">DSM 18830</strain>
    </source>
</reference>
<accession>A0A1M7ZYV8</accession>
<dbReference type="Pfam" id="PF08328">
    <property type="entry name" value="ASL_C"/>
    <property type="match status" value="1"/>
</dbReference>
<keyword evidence="6 13" id="KW-0658">Purine biosynthesis</keyword>
<evidence type="ECO:0000256" key="2">
    <source>
        <dbReference type="ARBA" id="ARBA00004734"/>
    </source>
</evidence>
<dbReference type="UniPathway" id="UPA00074">
    <property type="reaction ID" value="UER00132"/>
</dbReference>
<evidence type="ECO:0000256" key="6">
    <source>
        <dbReference type="ARBA" id="ARBA00022755"/>
    </source>
</evidence>
<dbReference type="InterPro" id="IPR024083">
    <property type="entry name" value="Fumarase/histidase_N"/>
</dbReference>
<dbReference type="Gene3D" id="1.20.200.10">
    <property type="entry name" value="Fumarase/aspartase (Central domain)"/>
    <property type="match status" value="1"/>
</dbReference>
<dbReference type="EC" id="4.3.2.2" evidence="4 12"/>
<evidence type="ECO:0000313" key="17">
    <source>
        <dbReference type="Proteomes" id="UP000184611"/>
    </source>
</evidence>
<comment type="similarity">
    <text evidence="3 13">Belongs to the lyase 1 family. Adenylosuccinate lyase subfamily.</text>
</comment>
<dbReference type="InterPro" id="IPR013539">
    <property type="entry name" value="PurB_C"/>
</dbReference>
<name>A0A1M7ZYV8_9FLAO</name>
<comment type="pathway">
    <text evidence="1 13">Purine metabolism; IMP biosynthesis via de novo pathway; 5-amino-1-(5-phospho-D-ribosyl)imidazole-4-carboxamide from 5-amino-1-(5-phospho-D-ribosyl)imidazole-4-carboxylate: step 2/2.</text>
</comment>
<evidence type="ECO:0000256" key="4">
    <source>
        <dbReference type="ARBA" id="ARBA00012339"/>
    </source>
</evidence>
<dbReference type="EMBL" id="FRYK01000004">
    <property type="protein sequence ID" value="SHO73797.1"/>
    <property type="molecule type" value="Genomic_DNA"/>
</dbReference>
<sequence>MQLTELNAISPIDGRYRSKTISLSPYFSEEALIKYRVLVEVEYFIALREADLPQLAKIDKSIYDSLRAIYKNFSTEDALWIKETEKTTNHDVKAVEYFIKSKFDSLGLQEFKEFIHFGLTSQDINNTAIPLSTKEAFENVYLPGLVSVIAKLKELAMEWQNVPMLARTHGQPASPTRLGKEILVFVERLEEQMRLLFNVPFAAKFGGATGNYNAHKVAYPNTDWRKFGTDFVENSLGLHHSFPTTQIEHYDHFAAFFDALKRINTILIDLDRDIWTYVSMDYFKQKIKAGEIGSSAMPHKVNPIDFENSEGNLGIANAIFEHLSAKLPISRLQRDLTDSTVLRNIGVPMGHTLIAFEATLKGLNKLLLNEDKFAEDLEKNWAVVAEAIQTILRREGYPNPYEALKDLTRTNTVINKEAIHNFIGTLNVSEEVRAELMQITPSNYLGI</sequence>
<evidence type="ECO:0000256" key="11">
    <source>
        <dbReference type="ARBA" id="ARBA00049115"/>
    </source>
</evidence>
<dbReference type="PROSITE" id="PS00163">
    <property type="entry name" value="FUMARATE_LYASES"/>
    <property type="match status" value="1"/>
</dbReference>
<evidence type="ECO:0000259" key="15">
    <source>
        <dbReference type="Pfam" id="PF08328"/>
    </source>
</evidence>
<evidence type="ECO:0000256" key="1">
    <source>
        <dbReference type="ARBA" id="ARBA00004706"/>
    </source>
</evidence>
<dbReference type="GO" id="GO:0070626">
    <property type="term" value="F:(S)-2-(5-amino-1-(5-phospho-D-ribosyl)imidazole-4-carboxamido) succinate lyase (fumarate-forming) activity"/>
    <property type="evidence" value="ECO:0007669"/>
    <property type="project" value="RHEA"/>
</dbReference>
<dbReference type="InterPro" id="IPR000362">
    <property type="entry name" value="Fumarate_lyase_fam"/>
</dbReference>
<dbReference type="Pfam" id="PF00206">
    <property type="entry name" value="Lyase_1"/>
    <property type="match status" value="1"/>
</dbReference>
<gene>
    <name evidence="16" type="ORF">SAMN05443547_2170</name>
</gene>
<dbReference type="InterPro" id="IPR008948">
    <property type="entry name" value="L-Aspartase-like"/>
</dbReference>
<dbReference type="Gene3D" id="1.10.275.10">
    <property type="entry name" value="Fumarase/aspartase (N-terminal domain)"/>
    <property type="match status" value="1"/>
</dbReference>
<dbReference type="InterPro" id="IPR020557">
    <property type="entry name" value="Fumarate_lyase_CS"/>
</dbReference>
<dbReference type="NCBIfam" id="TIGR00928">
    <property type="entry name" value="purB"/>
    <property type="match status" value="1"/>
</dbReference>
<dbReference type="GO" id="GO:0044208">
    <property type="term" value="P:'de novo' AMP biosynthetic process"/>
    <property type="evidence" value="ECO:0007669"/>
    <property type="project" value="UniProtKB-UniPathway"/>
</dbReference>
<evidence type="ECO:0000256" key="12">
    <source>
        <dbReference type="NCBIfam" id="TIGR00928"/>
    </source>
</evidence>
<evidence type="ECO:0000256" key="8">
    <source>
        <dbReference type="ARBA" id="ARBA00024477"/>
    </source>
</evidence>
<comment type="function">
    <text evidence="9">Catalyzes two reactions in de novo purine nucleotide biosynthesis. Catalyzes the breakdown of 5-aminoimidazole- (N-succinylocarboxamide) ribotide (SAICAR or 2-[5-amino-1-(5-phospho-beta-D-ribosyl)imidazole-4-carboxamido]succinate) to 5-aminoimidazole-4-carboxamide ribotide (AICAR or 5-amino-1-(5-phospho-beta-D-ribosyl)imidazole-4-carboxamide) and fumarate, and of adenylosuccinate (ADS or N(6)-(1,2-dicarboxyethyl)-AMP) to adenosine monophosphate (AMP) and fumarate.</text>
</comment>
<feature type="domain" description="Adenylosuccinate lyase PurB C-terminal" evidence="15">
    <location>
        <begin position="330"/>
        <end position="445"/>
    </location>
</feature>
<evidence type="ECO:0000256" key="13">
    <source>
        <dbReference type="RuleBase" id="RU361172"/>
    </source>
</evidence>
<evidence type="ECO:0000256" key="3">
    <source>
        <dbReference type="ARBA" id="ARBA00008273"/>
    </source>
</evidence>
<dbReference type="Proteomes" id="UP000184611">
    <property type="component" value="Unassembled WGS sequence"/>
</dbReference>
<dbReference type="STRING" id="416016.SAMN05443547_2170"/>
<evidence type="ECO:0000256" key="5">
    <source>
        <dbReference type="ARBA" id="ARBA00017058"/>
    </source>
</evidence>
<keyword evidence="17" id="KW-1185">Reference proteome</keyword>
<dbReference type="UniPathway" id="UPA00075">
    <property type="reaction ID" value="UER00336"/>
</dbReference>
<feature type="domain" description="Fumarate lyase N-terminal" evidence="14">
    <location>
        <begin position="14"/>
        <end position="311"/>
    </location>
</feature>
<dbReference type="CDD" id="cd01598">
    <property type="entry name" value="PurB"/>
    <property type="match status" value="1"/>
</dbReference>
<dbReference type="InterPro" id="IPR022761">
    <property type="entry name" value="Fumarate_lyase_N"/>
</dbReference>
<evidence type="ECO:0000259" key="14">
    <source>
        <dbReference type="Pfam" id="PF00206"/>
    </source>
</evidence>
<keyword evidence="7 13" id="KW-0456">Lyase</keyword>
<dbReference type="PRINTS" id="PR00149">
    <property type="entry name" value="FUMRATELYASE"/>
</dbReference>
<dbReference type="GO" id="GO:0006189">
    <property type="term" value="P:'de novo' IMP biosynthetic process"/>
    <property type="evidence" value="ECO:0007669"/>
    <property type="project" value="UniProtKB-UniPathway"/>
</dbReference>
<dbReference type="NCBIfam" id="NF006764">
    <property type="entry name" value="PRK09285.1"/>
    <property type="match status" value="1"/>
</dbReference>
<dbReference type="InterPro" id="IPR004769">
    <property type="entry name" value="Pur_lyase"/>
</dbReference>
<dbReference type="PANTHER" id="PTHR43411">
    <property type="entry name" value="ADENYLOSUCCINATE LYASE"/>
    <property type="match status" value="1"/>
</dbReference>
<evidence type="ECO:0000256" key="7">
    <source>
        <dbReference type="ARBA" id="ARBA00023239"/>
    </source>
</evidence>
<dbReference type="FunFam" id="1.20.200.10:FF:000004">
    <property type="entry name" value="Adenylosuccinate lyase"/>
    <property type="match status" value="1"/>
</dbReference>
<organism evidence="16 17">
    <name type="scientific">Flavobacterium cucumis</name>
    <dbReference type="NCBI Taxonomy" id="416016"/>
    <lineage>
        <taxon>Bacteria</taxon>
        <taxon>Pseudomonadati</taxon>
        <taxon>Bacteroidota</taxon>
        <taxon>Flavobacteriia</taxon>
        <taxon>Flavobacteriales</taxon>
        <taxon>Flavobacteriaceae</taxon>
        <taxon>Flavobacterium</taxon>
    </lineage>
</organism>
<comment type="pathway">
    <text evidence="2 13">Purine metabolism; AMP biosynthesis via de novo pathway; AMP from IMP: step 2/2.</text>
</comment>
<comment type="catalytic activity">
    <reaction evidence="11">
        <text>N(6)-(1,2-dicarboxyethyl)-AMP = fumarate + AMP</text>
        <dbReference type="Rhea" id="RHEA:16853"/>
        <dbReference type="ChEBI" id="CHEBI:29806"/>
        <dbReference type="ChEBI" id="CHEBI:57567"/>
        <dbReference type="ChEBI" id="CHEBI:456215"/>
        <dbReference type="EC" id="4.3.2.2"/>
    </reaction>
    <physiologicalReaction direction="left-to-right" evidence="11">
        <dbReference type="Rhea" id="RHEA:16854"/>
    </physiologicalReaction>
</comment>
<dbReference type="RefSeq" id="WP_073584310.1">
    <property type="nucleotide sequence ID" value="NZ_CBCSEA010000007.1"/>
</dbReference>
<evidence type="ECO:0000256" key="10">
    <source>
        <dbReference type="ARBA" id="ARBA00030717"/>
    </source>
</evidence>
<comment type="catalytic activity">
    <reaction evidence="8">
        <text>(2S)-2-[5-amino-1-(5-phospho-beta-D-ribosyl)imidazole-4-carboxamido]succinate = 5-amino-1-(5-phospho-beta-D-ribosyl)imidazole-4-carboxamide + fumarate</text>
        <dbReference type="Rhea" id="RHEA:23920"/>
        <dbReference type="ChEBI" id="CHEBI:29806"/>
        <dbReference type="ChEBI" id="CHEBI:58443"/>
        <dbReference type="ChEBI" id="CHEBI:58475"/>
        <dbReference type="EC" id="4.3.2.2"/>
    </reaction>
    <physiologicalReaction direction="left-to-right" evidence="8">
        <dbReference type="Rhea" id="RHEA:23921"/>
    </physiologicalReaction>
</comment>
<dbReference type="PANTHER" id="PTHR43411:SF1">
    <property type="entry name" value="ADENYLOSUCCINATE LYASE"/>
    <property type="match status" value="1"/>
</dbReference>
<dbReference type="AlphaFoldDB" id="A0A1M7ZYV8"/>
<evidence type="ECO:0000256" key="9">
    <source>
        <dbReference type="ARBA" id="ARBA00025012"/>
    </source>
</evidence>